<name>A0A915EC37_9BILA</name>
<keyword evidence="1" id="KW-1185">Reference proteome</keyword>
<dbReference type="Proteomes" id="UP000887574">
    <property type="component" value="Unplaced"/>
</dbReference>
<evidence type="ECO:0000313" key="1">
    <source>
        <dbReference type="Proteomes" id="UP000887574"/>
    </source>
</evidence>
<accession>A0A915EC37</accession>
<dbReference type="WBParaSite" id="jg4279">
    <property type="protein sequence ID" value="jg4279"/>
    <property type="gene ID" value="jg4279"/>
</dbReference>
<reference evidence="2" key="1">
    <citation type="submission" date="2022-11" db="UniProtKB">
        <authorList>
            <consortium name="WormBaseParasite"/>
        </authorList>
    </citation>
    <scope>IDENTIFICATION</scope>
</reference>
<organism evidence="1 2">
    <name type="scientific">Ditylenchus dipsaci</name>
    <dbReference type="NCBI Taxonomy" id="166011"/>
    <lineage>
        <taxon>Eukaryota</taxon>
        <taxon>Metazoa</taxon>
        <taxon>Ecdysozoa</taxon>
        <taxon>Nematoda</taxon>
        <taxon>Chromadorea</taxon>
        <taxon>Rhabditida</taxon>
        <taxon>Tylenchina</taxon>
        <taxon>Tylenchomorpha</taxon>
        <taxon>Sphaerularioidea</taxon>
        <taxon>Anguinidae</taxon>
        <taxon>Anguininae</taxon>
        <taxon>Ditylenchus</taxon>
    </lineage>
</organism>
<protein>
    <submittedName>
        <fullName evidence="2">Uncharacterized protein</fullName>
    </submittedName>
</protein>
<proteinExistence type="predicted"/>
<evidence type="ECO:0000313" key="2">
    <source>
        <dbReference type="WBParaSite" id="jg4279"/>
    </source>
</evidence>
<dbReference type="AlphaFoldDB" id="A0A915EC37"/>
<sequence length="108" mass="12230">MIPEELTLVLGGKFLYNAEKLVSSFPITKQTAIHVTLNETVTVVTLTLTEQTHNAAVVVPLYESSIAKNIKYYLHSLDKYKDVSLARYKFVDLNDNVYDDEIPLLIKV</sequence>